<reference evidence="1 2" key="1">
    <citation type="journal article" date="2023" name="Commun. Biol.">
        <title>Genome analysis of Parmales, the sister group of diatoms, reveals the evolutionary specialization of diatoms from phago-mixotrophs to photoautotrophs.</title>
        <authorList>
            <person name="Ban H."/>
            <person name="Sato S."/>
            <person name="Yoshikawa S."/>
            <person name="Yamada K."/>
            <person name="Nakamura Y."/>
            <person name="Ichinomiya M."/>
            <person name="Sato N."/>
            <person name="Blanc-Mathieu R."/>
            <person name="Endo H."/>
            <person name="Kuwata A."/>
            <person name="Ogata H."/>
        </authorList>
    </citation>
    <scope>NUCLEOTIDE SEQUENCE [LARGE SCALE GENOMIC DNA]</scope>
</reference>
<name>A0ABQ6N2V0_9STRA</name>
<evidence type="ECO:0000313" key="1">
    <source>
        <dbReference type="EMBL" id="GMI38464.1"/>
    </source>
</evidence>
<comment type="caution">
    <text evidence="1">The sequence shown here is derived from an EMBL/GenBank/DDBJ whole genome shotgun (WGS) entry which is preliminary data.</text>
</comment>
<sequence length="370" mass="40824">MSGWREELKKLSDKRLNSFDSEIAACVTLNQRVHTKLELWDANGDLFSANATLQSALEQVSGPLEDQIELVAEVQEQFEELHEFFSEAQGHGGGGLLAWFNGDKNKAEEAEAKFEEGCVDLMGQLARHREKLADELKAAHEIYEQFASQEFIMAGNKIKLKCVKNLWIQSRWEKKTSCGKFCDALKSDLTNSFDANFDEEKGCEYLNTFCRTANDDADDNTKIFTVEKCAVLCDSFAKHADADRGLVAFATWLQKQSGGKGKVATAKSAPRMNAAAARAKHDSSRALELERSVAASKRREAEIEDAAMEKVQKGLEDMRVGGCPAIIKNGKRAGLRCGKPVTTPNANLGKGNQTCGLHKKYSADECKLAD</sequence>
<gene>
    <name evidence="1" type="ORF">TeGR_g6382</name>
</gene>
<organism evidence="1 2">
    <name type="scientific">Tetraparma gracilis</name>
    <dbReference type="NCBI Taxonomy" id="2962635"/>
    <lineage>
        <taxon>Eukaryota</taxon>
        <taxon>Sar</taxon>
        <taxon>Stramenopiles</taxon>
        <taxon>Ochrophyta</taxon>
        <taxon>Bolidophyceae</taxon>
        <taxon>Parmales</taxon>
        <taxon>Triparmaceae</taxon>
        <taxon>Tetraparma</taxon>
    </lineage>
</organism>
<dbReference type="Proteomes" id="UP001165060">
    <property type="component" value="Unassembled WGS sequence"/>
</dbReference>
<accession>A0ABQ6N2V0</accession>
<dbReference type="EMBL" id="BRYB01000826">
    <property type="protein sequence ID" value="GMI38464.1"/>
    <property type="molecule type" value="Genomic_DNA"/>
</dbReference>
<protein>
    <submittedName>
        <fullName evidence="1">Uncharacterized protein</fullName>
    </submittedName>
</protein>
<evidence type="ECO:0000313" key="2">
    <source>
        <dbReference type="Proteomes" id="UP001165060"/>
    </source>
</evidence>
<keyword evidence="2" id="KW-1185">Reference proteome</keyword>
<proteinExistence type="predicted"/>